<gene>
    <name evidence="2" type="ORF">ACFO4O_08115</name>
</gene>
<dbReference type="PANTHER" id="PTHR48098:SF3">
    <property type="entry name" value="IRON(III) ENTEROBACTIN ESTERASE"/>
    <property type="match status" value="1"/>
</dbReference>
<keyword evidence="3" id="KW-1185">Reference proteome</keyword>
<dbReference type="PROSITE" id="PS51257">
    <property type="entry name" value="PROKAR_LIPOPROTEIN"/>
    <property type="match status" value="1"/>
</dbReference>
<reference evidence="3" key="1">
    <citation type="journal article" date="2019" name="Int. J. Syst. Evol. Microbiol.">
        <title>The Global Catalogue of Microorganisms (GCM) 10K type strain sequencing project: providing services to taxonomists for standard genome sequencing and annotation.</title>
        <authorList>
            <consortium name="The Broad Institute Genomics Platform"/>
            <consortium name="The Broad Institute Genome Sequencing Center for Infectious Disease"/>
            <person name="Wu L."/>
            <person name="Ma J."/>
        </authorList>
    </citation>
    <scope>NUCLEOTIDE SEQUENCE [LARGE SCALE GENOMIC DNA]</scope>
    <source>
        <strain evidence="3">KACC 12507</strain>
    </source>
</reference>
<feature type="signal peptide" evidence="1">
    <location>
        <begin position="1"/>
        <end position="26"/>
    </location>
</feature>
<accession>A0ABV9LW73</accession>
<proteinExistence type="predicted"/>
<evidence type="ECO:0000256" key="1">
    <source>
        <dbReference type="SAM" id="SignalP"/>
    </source>
</evidence>
<protein>
    <submittedName>
        <fullName evidence="2">Alpha/beta hydrolase-fold protein</fullName>
    </submittedName>
</protein>
<sequence length="509" mass="57610">MKPLKLQASNLLICISLVLACVNAHAKTISISANQAIDAPGRLHIIFTQDSEREPRLYSAWPVQNVEPLFSQDLDGLGQTLTLDTNTLGGFPFKTMQDLPAGMWRVQAIYDTNTLDSGINSPANAYSLPQAIEIKAGVAPTLNFELNQTVAADALPEDQALLKFIKIKSDILSEFWGSDMYLRAGVLLPATYYDKPLKKFPVFFDIGGYGARYTRAERWYQSEEFQEYWQADDTPQMVIVYLDGEAPFGDPYQINSANNGPYGDATWQELLGYLNQNFNIVDTAQGRFVSGCSTGGWVSLALQLFYPDTFNGAWSYSADGVDFRYFQLVDIYSDDNAFFNEHGQERPSYRGKDGEVIFSIKREIDMENQMGRGNSYVTSGGQWGGWNAVYSPKLDSGLPAPIWDPASGEINKDVAEAWKQYDLRLYTQKNWQTLGPKLAGKLHIWMGDMDNFYLNNAMYLFEDMLKSRTEPASDAVFEYKRGVGHCDFNRYDMRKKTIAQMYERFQKTR</sequence>
<dbReference type="PANTHER" id="PTHR48098">
    <property type="entry name" value="ENTEROCHELIN ESTERASE-RELATED"/>
    <property type="match status" value="1"/>
</dbReference>
<dbReference type="InterPro" id="IPR050583">
    <property type="entry name" value="Mycobacterial_A85_antigen"/>
</dbReference>
<dbReference type="EMBL" id="JBHSGU010000002">
    <property type="protein sequence ID" value="MFC4700115.1"/>
    <property type="molecule type" value="Genomic_DNA"/>
</dbReference>
<dbReference type="InterPro" id="IPR029058">
    <property type="entry name" value="AB_hydrolase_fold"/>
</dbReference>
<dbReference type="SUPFAM" id="SSF53474">
    <property type="entry name" value="alpha/beta-Hydrolases"/>
    <property type="match status" value="1"/>
</dbReference>
<organism evidence="2 3">
    <name type="scientific">Glaciecola siphonariae</name>
    <dbReference type="NCBI Taxonomy" id="521012"/>
    <lineage>
        <taxon>Bacteria</taxon>
        <taxon>Pseudomonadati</taxon>
        <taxon>Pseudomonadota</taxon>
        <taxon>Gammaproteobacteria</taxon>
        <taxon>Alteromonadales</taxon>
        <taxon>Alteromonadaceae</taxon>
        <taxon>Glaciecola</taxon>
    </lineage>
</organism>
<dbReference type="Proteomes" id="UP001595897">
    <property type="component" value="Unassembled WGS sequence"/>
</dbReference>
<evidence type="ECO:0000313" key="3">
    <source>
        <dbReference type="Proteomes" id="UP001595897"/>
    </source>
</evidence>
<name>A0ABV9LW73_9ALTE</name>
<dbReference type="Pfam" id="PF00756">
    <property type="entry name" value="Esterase"/>
    <property type="match status" value="1"/>
</dbReference>
<dbReference type="InterPro" id="IPR000801">
    <property type="entry name" value="Esterase-like"/>
</dbReference>
<dbReference type="Gene3D" id="3.40.50.1820">
    <property type="entry name" value="alpha/beta hydrolase"/>
    <property type="match status" value="1"/>
</dbReference>
<evidence type="ECO:0000313" key="2">
    <source>
        <dbReference type="EMBL" id="MFC4700115.1"/>
    </source>
</evidence>
<feature type="chain" id="PRO_5046713518" evidence="1">
    <location>
        <begin position="27"/>
        <end position="509"/>
    </location>
</feature>
<keyword evidence="2" id="KW-0378">Hydrolase</keyword>
<keyword evidence="1" id="KW-0732">Signal</keyword>
<dbReference type="GO" id="GO:0016787">
    <property type="term" value="F:hydrolase activity"/>
    <property type="evidence" value="ECO:0007669"/>
    <property type="project" value="UniProtKB-KW"/>
</dbReference>
<comment type="caution">
    <text evidence="2">The sequence shown here is derived from an EMBL/GenBank/DDBJ whole genome shotgun (WGS) entry which is preliminary data.</text>
</comment>
<dbReference type="RefSeq" id="WP_382407254.1">
    <property type="nucleotide sequence ID" value="NZ_JBHSGU010000002.1"/>
</dbReference>